<keyword evidence="3 7" id="KW-0547">Nucleotide-binding</keyword>
<comment type="function">
    <text evidence="7">Allows the formation of correctly charged Gln-tRNA(Gln) through the transamidation of misacylated Glu-tRNA(Gln) in organisms which lack glutaminyl-tRNA synthetase. The reaction takes place in the presence of glutamine and ATP through an activated gamma-phospho-Glu-tRNA(Gln).</text>
</comment>
<keyword evidence="2 7" id="KW-0436">Ligase</keyword>
<reference evidence="9 10" key="1">
    <citation type="journal article" date="2016" name="Nat. Commun.">
        <title>Thousands of microbial genomes shed light on interconnected biogeochemical processes in an aquifer system.</title>
        <authorList>
            <person name="Anantharaman K."/>
            <person name="Brown C.T."/>
            <person name="Hug L.A."/>
            <person name="Sharon I."/>
            <person name="Castelle C.J."/>
            <person name="Probst A.J."/>
            <person name="Thomas B.C."/>
            <person name="Singh A."/>
            <person name="Wilkins M.J."/>
            <person name="Karaoz U."/>
            <person name="Brodie E.L."/>
            <person name="Williams K.H."/>
            <person name="Hubbard S.S."/>
            <person name="Banfield J.F."/>
        </authorList>
    </citation>
    <scope>NUCLEOTIDE SEQUENCE [LARGE SCALE GENOMIC DNA]</scope>
</reference>
<dbReference type="GO" id="GO:0030956">
    <property type="term" value="C:glutamyl-tRNA(Gln) amidotransferase complex"/>
    <property type="evidence" value="ECO:0007669"/>
    <property type="project" value="InterPro"/>
</dbReference>
<feature type="active site" description="Charge relay system" evidence="7">
    <location>
        <position position="85"/>
    </location>
</feature>
<accession>A0A1F7WHN0</accession>
<dbReference type="InterPro" id="IPR036928">
    <property type="entry name" value="AS_sf"/>
</dbReference>
<dbReference type="GO" id="GO:0006412">
    <property type="term" value="P:translation"/>
    <property type="evidence" value="ECO:0007669"/>
    <property type="project" value="UniProtKB-UniRule"/>
</dbReference>
<dbReference type="InterPro" id="IPR000120">
    <property type="entry name" value="Amidase"/>
</dbReference>
<dbReference type="GO" id="GO:0005524">
    <property type="term" value="F:ATP binding"/>
    <property type="evidence" value="ECO:0007669"/>
    <property type="project" value="UniProtKB-KW"/>
</dbReference>
<protein>
    <recommendedName>
        <fullName evidence="7">Glutamyl-tRNA(Gln) amidotransferase subunit A</fullName>
        <shortName evidence="7">Glu-ADT subunit A</shortName>
        <ecNumber evidence="7">6.3.5.7</ecNumber>
    </recommendedName>
</protein>
<dbReference type="AlphaFoldDB" id="A0A1F7WHN0"/>
<dbReference type="PANTHER" id="PTHR11895">
    <property type="entry name" value="TRANSAMIDASE"/>
    <property type="match status" value="1"/>
</dbReference>
<dbReference type="NCBIfam" id="TIGR00132">
    <property type="entry name" value="gatA"/>
    <property type="match status" value="1"/>
</dbReference>
<evidence type="ECO:0000256" key="2">
    <source>
        <dbReference type="ARBA" id="ARBA00022598"/>
    </source>
</evidence>
<dbReference type="InterPro" id="IPR020556">
    <property type="entry name" value="Amidase_CS"/>
</dbReference>
<evidence type="ECO:0000256" key="7">
    <source>
        <dbReference type="HAMAP-Rule" id="MF_00120"/>
    </source>
</evidence>
<keyword evidence="4 7" id="KW-0067">ATP-binding</keyword>
<evidence type="ECO:0000256" key="4">
    <source>
        <dbReference type="ARBA" id="ARBA00022840"/>
    </source>
</evidence>
<evidence type="ECO:0000256" key="6">
    <source>
        <dbReference type="ARBA" id="ARBA00047407"/>
    </source>
</evidence>
<name>A0A1F7WHN0_9BACT</name>
<evidence type="ECO:0000313" key="10">
    <source>
        <dbReference type="Proteomes" id="UP000176198"/>
    </source>
</evidence>
<comment type="similarity">
    <text evidence="1 7">Belongs to the amidase family. GatA subfamily.</text>
</comment>
<comment type="subunit">
    <text evidence="7">Heterotrimer of A, B and C subunits.</text>
</comment>
<dbReference type="Pfam" id="PF01425">
    <property type="entry name" value="Amidase"/>
    <property type="match status" value="1"/>
</dbReference>
<dbReference type="EC" id="6.3.5.7" evidence="7"/>
<dbReference type="InterPro" id="IPR004412">
    <property type="entry name" value="GatA"/>
</dbReference>
<evidence type="ECO:0000256" key="5">
    <source>
        <dbReference type="ARBA" id="ARBA00022917"/>
    </source>
</evidence>
<dbReference type="Gene3D" id="3.90.1300.10">
    <property type="entry name" value="Amidase signature (AS) domain"/>
    <property type="match status" value="1"/>
</dbReference>
<dbReference type="InterPro" id="IPR023631">
    <property type="entry name" value="Amidase_dom"/>
</dbReference>
<comment type="catalytic activity">
    <reaction evidence="6 7">
        <text>L-glutamyl-tRNA(Gln) + L-glutamine + ATP + H2O = L-glutaminyl-tRNA(Gln) + L-glutamate + ADP + phosphate + H(+)</text>
        <dbReference type="Rhea" id="RHEA:17521"/>
        <dbReference type="Rhea" id="RHEA-COMP:9681"/>
        <dbReference type="Rhea" id="RHEA-COMP:9684"/>
        <dbReference type="ChEBI" id="CHEBI:15377"/>
        <dbReference type="ChEBI" id="CHEBI:15378"/>
        <dbReference type="ChEBI" id="CHEBI:29985"/>
        <dbReference type="ChEBI" id="CHEBI:30616"/>
        <dbReference type="ChEBI" id="CHEBI:43474"/>
        <dbReference type="ChEBI" id="CHEBI:58359"/>
        <dbReference type="ChEBI" id="CHEBI:78520"/>
        <dbReference type="ChEBI" id="CHEBI:78521"/>
        <dbReference type="ChEBI" id="CHEBI:456216"/>
        <dbReference type="EC" id="6.3.5.7"/>
    </reaction>
</comment>
<gene>
    <name evidence="7" type="primary">gatA</name>
    <name evidence="9" type="ORF">A2115_00430</name>
</gene>
<dbReference type="PROSITE" id="PS00571">
    <property type="entry name" value="AMIDASES"/>
    <property type="match status" value="1"/>
</dbReference>
<dbReference type="GO" id="GO:0050567">
    <property type="term" value="F:glutaminyl-tRNA synthase (glutamine-hydrolyzing) activity"/>
    <property type="evidence" value="ECO:0007669"/>
    <property type="project" value="UniProtKB-UniRule"/>
</dbReference>
<dbReference type="EMBL" id="MGFJ01000036">
    <property type="protein sequence ID" value="OGM01899.1"/>
    <property type="molecule type" value="Genomic_DNA"/>
</dbReference>
<dbReference type="PANTHER" id="PTHR11895:SF151">
    <property type="entry name" value="GLUTAMYL-TRNA(GLN) AMIDOTRANSFERASE SUBUNIT A"/>
    <property type="match status" value="1"/>
</dbReference>
<feature type="active site" description="Acyl-ester intermediate" evidence="7">
    <location>
        <position position="184"/>
    </location>
</feature>
<keyword evidence="5 7" id="KW-0648">Protein biosynthesis</keyword>
<sequence length="472" mass="50823">MKIPKAPLTIADTQKGLLDKSFSAVELVDYYLQAIEEQNPSLNAFLTVSGDVAYEQAKKVQKLLEELESRAFEKYPLLGCGVAHKDLFLTKGIRSTAGSKVLENYVPSYSSTVVSRLEEAGAITIGKTNCDAWAHGASGENSDFGPTKNPWNKKFVPGGSSSGSAASIAAGLTLFATGTDTGGSIRQPASFCGVFGLKPTYGAVSRYGVIAMASSLDSMGHFARTTQDIKRIFEVTKGQDGMDSTVKNGPYQAPPEKLKIGIPKEYFVKGIARQVETAVRQAARVFEKQGIEIVEVSLPHTQYAISVYYIIQPAEVSSNLGRYDGIRYGVGREAFGAEAKRRIMLGTYVLSAGYYDAFYLKAMKVRSKIIEDFDAAWKNVDAVLAPVSPTSAFLLGEKASDPLQMYLADILTVAGNLAGIPGLSIPCGFDGNGLPLGFQLLGPRFSEDVLFGLGEMYEHASGYKPKVAEEKL</sequence>
<feature type="active site" description="Charge relay system" evidence="7">
    <location>
        <position position="160"/>
    </location>
</feature>
<comment type="caution">
    <text evidence="9">The sequence shown here is derived from an EMBL/GenBank/DDBJ whole genome shotgun (WGS) entry which is preliminary data.</text>
</comment>
<feature type="domain" description="Amidase" evidence="8">
    <location>
        <begin position="26"/>
        <end position="450"/>
    </location>
</feature>
<dbReference type="STRING" id="1802471.A2115_00430"/>
<evidence type="ECO:0000256" key="3">
    <source>
        <dbReference type="ARBA" id="ARBA00022741"/>
    </source>
</evidence>
<evidence type="ECO:0000256" key="1">
    <source>
        <dbReference type="ARBA" id="ARBA00008069"/>
    </source>
</evidence>
<organism evidence="9 10">
    <name type="scientific">Candidatus Woesebacteria bacterium GWA1_41_8</name>
    <dbReference type="NCBI Taxonomy" id="1802471"/>
    <lineage>
        <taxon>Bacteria</taxon>
        <taxon>Candidatus Woeseibacteriota</taxon>
    </lineage>
</organism>
<evidence type="ECO:0000313" key="9">
    <source>
        <dbReference type="EMBL" id="OGM01899.1"/>
    </source>
</evidence>
<evidence type="ECO:0000259" key="8">
    <source>
        <dbReference type="Pfam" id="PF01425"/>
    </source>
</evidence>
<dbReference type="SUPFAM" id="SSF75304">
    <property type="entry name" value="Amidase signature (AS) enzymes"/>
    <property type="match status" value="1"/>
</dbReference>
<dbReference type="HAMAP" id="MF_00120">
    <property type="entry name" value="GatA"/>
    <property type="match status" value="1"/>
</dbReference>
<proteinExistence type="inferred from homology"/>
<dbReference type="Proteomes" id="UP000176198">
    <property type="component" value="Unassembled WGS sequence"/>
</dbReference>